<feature type="region of interest" description="Disordered" evidence="1">
    <location>
        <begin position="137"/>
        <end position="158"/>
    </location>
</feature>
<evidence type="ECO:0000313" key="3">
    <source>
        <dbReference type="Proteomes" id="UP001221898"/>
    </source>
</evidence>
<organism evidence="2 3">
    <name type="scientific">Aldrovandia affinis</name>
    <dbReference type="NCBI Taxonomy" id="143900"/>
    <lineage>
        <taxon>Eukaryota</taxon>
        <taxon>Metazoa</taxon>
        <taxon>Chordata</taxon>
        <taxon>Craniata</taxon>
        <taxon>Vertebrata</taxon>
        <taxon>Euteleostomi</taxon>
        <taxon>Actinopterygii</taxon>
        <taxon>Neopterygii</taxon>
        <taxon>Teleostei</taxon>
        <taxon>Notacanthiformes</taxon>
        <taxon>Halosauridae</taxon>
        <taxon>Aldrovandia</taxon>
    </lineage>
</organism>
<name>A0AAD7S0A6_9TELE</name>
<dbReference type="Proteomes" id="UP001221898">
    <property type="component" value="Unassembled WGS sequence"/>
</dbReference>
<accession>A0AAD7S0A6</accession>
<reference evidence="2" key="1">
    <citation type="journal article" date="2023" name="Science">
        <title>Genome structures resolve the early diversification of teleost fishes.</title>
        <authorList>
            <person name="Parey E."/>
            <person name="Louis A."/>
            <person name="Montfort J."/>
            <person name="Bouchez O."/>
            <person name="Roques C."/>
            <person name="Iampietro C."/>
            <person name="Lluch J."/>
            <person name="Castinel A."/>
            <person name="Donnadieu C."/>
            <person name="Desvignes T."/>
            <person name="Floi Bucao C."/>
            <person name="Jouanno E."/>
            <person name="Wen M."/>
            <person name="Mejri S."/>
            <person name="Dirks R."/>
            <person name="Jansen H."/>
            <person name="Henkel C."/>
            <person name="Chen W.J."/>
            <person name="Zahm M."/>
            <person name="Cabau C."/>
            <person name="Klopp C."/>
            <person name="Thompson A.W."/>
            <person name="Robinson-Rechavi M."/>
            <person name="Braasch I."/>
            <person name="Lecointre G."/>
            <person name="Bobe J."/>
            <person name="Postlethwait J.H."/>
            <person name="Berthelot C."/>
            <person name="Roest Crollius H."/>
            <person name="Guiguen Y."/>
        </authorList>
    </citation>
    <scope>NUCLEOTIDE SEQUENCE</scope>
    <source>
        <strain evidence="2">NC1722</strain>
    </source>
</reference>
<proteinExistence type="predicted"/>
<comment type="caution">
    <text evidence="2">The sequence shown here is derived from an EMBL/GenBank/DDBJ whole genome shotgun (WGS) entry which is preliminary data.</text>
</comment>
<evidence type="ECO:0000313" key="2">
    <source>
        <dbReference type="EMBL" id="KAJ8393589.1"/>
    </source>
</evidence>
<evidence type="ECO:0000256" key="1">
    <source>
        <dbReference type="SAM" id="MobiDB-lite"/>
    </source>
</evidence>
<dbReference type="AlphaFoldDB" id="A0AAD7S0A6"/>
<gene>
    <name evidence="2" type="ORF">AAFF_G00058080</name>
</gene>
<protein>
    <submittedName>
        <fullName evidence="2">Uncharacterized protein</fullName>
    </submittedName>
</protein>
<dbReference type="EMBL" id="JAINUG010000135">
    <property type="protein sequence ID" value="KAJ8393589.1"/>
    <property type="molecule type" value="Genomic_DNA"/>
</dbReference>
<keyword evidence="3" id="KW-1185">Reference proteome</keyword>
<sequence length="188" mass="19701">MFSLTSSSPWRAGLFYLPFLPLSKGSSWGVASLCPGAQLRRTHPGRWKGGRIDVPPGPAFTSEGGMVGMEAVPSPLGLAPVQCARLWNGSRVHFPRAAGIWIKADVRRGNLRALGDSGSTGPGVCQSESPRATQLCAPDRARRQGPASDSTAPLSPGEGGHTAAVLLHAWPASRLLSSILHCPTSIDC</sequence>